<dbReference type="InterPro" id="IPR052213">
    <property type="entry name" value="PAR3"/>
</dbReference>
<dbReference type="FunFam" id="2.30.42.10:FF:000011">
    <property type="entry name" value="partitioning defective 3 homolog isoform X1"/>
    <property type="match status" value="1"/>
</dbReference>
<dbReference type="Pfam" id="PF12053">
    <property type="entry name" value="Par3_HAL_N_term"/>
    <property type="match status" value="1"/>
</dbReference>
<dbReference type="SUPFAM" id="SSF50156">
    <property type="entry name" value="PDZ domain-like"/>
    <property type="match status" value="3"/>
</dbReference>
<comment type="similarity">
    <text evidence="1">Belongs to the PAR3 family.</text>
</comment>
<feature type="compositionally biased region" description="Polar residues" evidence="5">
    <location>
        <begin position="850"/>
        <end position="866"/>
    </location>
</feature>
<dbReference type="EMBL" id="UFQT01001474">
    <property type="protein sequence ID" value="SSX30719.1"/>
    <property type="molecule type" value="Genomic_DNA"/>
</dbReference>
<keyword evidence="3" id="KW-0677">Repeat</keyword>
<dbReference type="GO" id="GO:0051660">
    <property type="term" value="P:establishment of centrosome localization"/>
    <property type="evidence" value="ECO:0007669"/>
    <property type="project" value="TreeGrafter"/>
</dbReference>
<reference evidence="7" key="1">
    <citation type="submission" date="2018-07" db="EMBL/GenBank/DDBJ databases">
        <authorList>
            <person name="Quirk P.G."/>
            <person name="Krulwich T.A."/>
        </authorList>
    </citation>
    <scope>NUCLEOTIDE SEQUENCE</scope>
</reference>
<dbReference type="OMA" id="WPNSKPY"/>
<feature type="compositionally biased region" description="Low complexity" evidence="5">
    <location>
        <begin position="1441"/>
        <end position="1450"/>
    </location>
</feature>
<dbReference type="GO" id="GO:0035091">
    <property type="term" value="F:phosphatidylinositol binding"/>
    <property type="evidence" value="ECO:0007669"/>
    <property type="project" value="TreeGrafter"/>
</dbReference>
<dbReference type="GO" id="GO:0051301">
    <property type="term" value="P:cell division"/>
    <property type="evidence" value="ECO:0007669"/>
    <property type="project" value="UniProtKB-KW"/>
</dbReference>
<feature type="domain" description="PDZ" evidence="6">
    <location>
        <begin position="678"/>
        <end position="769"/>
    </location>
</feature>
<dbReference type="FunFam" id="2.30.42.10:FF:000184">
    <property type="entry name" value="Uncharacterized protein, isoform B"/>
    <property type="match status" value="1"/>
</dbReference>
<evidence type="ECO:0000256" key="5">
    <source>
        <dbReference type="SAM" id="MobiDB-lite"/>
    </source>
</evidence>
<feature type="region of interest" description="Disordered" evidence="5">
    <location>
        <begin position="428"/>
        <end position="467"/>
    </location>
</feature>
<evidence type="ECO:0000256" key="2">
    <source>
        <dbReference type="ARBA" id="ARBA00022618"/>
    </source>
</evidence>
<feature type="region of interest" description="Disordered" evidence="5">
    <location>
        <begin position="1363"/>
        <end position="1401"/>
    </location>
</feature>
<sequence length="1504" mass="164754">MFDIPPRCPAIADKLTGMFGWRHTYRVHHRHKGIAQGSHGHLHKTYSLQLPNHNNNNNSSNNNNNSISGKKNADSWVVVHHLQSQSGILDPDDKLNDVADDREQIIASYDDSPGPDPGVLQGGGDGASGSSVGTGSPDIFTRSESKFPMESTHIEVTSISEQTNTSGLGLQVRRGSEPSLHQIGDSQPNQPYNMNTTGNNTSGSSIQDPTKRWSAAPVCRSDSDPPERLLASHVSAMANAQVATTVPEEEIPYSSHNESNHSAFSRSGRLSMQFLGDGGGYRWLDAADRIATNNTSFNSHQNVSNANSYYNSKSLPREAKRKEPLGQANHESLREKNGEMLLVINEQGSPLGLTAIPDPENGGLLVQHVEPGSRAEKGRLRRGDLIVEINNIQLIGLGDKNIQEQLRRNLQSSELRLRVIRSSKDKRDNRISKIIGSEEKSMDEPSQNQQHKTSPNRKVPGATASASLQVANTRKLGRKIEITLKKGPQGLGFSVTTRDNPAGGYCPIYIKNILPKGAAVEDGRLKSGDRLLEVDGVTMTGKSQTEVVGILRATQPGATVRLVVSRQQELAEDAEEREIGCGSETTDSKDKNAPPKPPAPVMPSVMKSPPKNTNPLPVPEKPEKSSDRPAISNLSASLRLKRRSSQGSQQQSPVYTGFNIQDNNSVFPWRNREILTLHIPVHDTEKAGLGVSVKGKTGSPNNSNGSSSGSIGSTLKNDGDLGIFVKSVIHGGAASRDGRLKMNDQLMSVNGVSLLGQSNAEAMDTLRRAMLHTGGKYPGSITLTVARRISRPASIGDPLDSEHSNTSENSGATVVYLNSTDKSEKLNMSDNSVNRWSNPVLDRLTGGTGLQNPGSARSKQSPLPSSLRNESYYMATNEAWSPNGVNLNGSNAVLIEEDPEPTSPALPNRINDSRMTNDSHNNKNISAFSMQNGDVAYDSQLSLETNPPNDPFNRDAVGRRSMSEKHHAALDAKETGTYQRNKKLREERERREKIKMALSGSMESLTDAVRNSKNMSKTGDLRGEEVDKVTDLGPSLGMKKSSSLESLQTMVQEIQMSDEPRGPVSLKTPRGPGRAEQLRAVVELPPQESKPKKLWLLEDATIDHEGGFTNRNSPFQSSLNDPKTRSKQKKPGLFKGIGHMFRFGKHRKDGVAPVISNPTPIAVVQQDTGLIKPESNGWLSNKTENDQDPRKQSLPSVHGHQRSSPAVITTQPKERNGPPQYVSPPPAPVSTTPTNINGTTTTLVNGQPTAIHQNDLFNHRYSHYVNYDELQHQLNQNQNQSHSASHVSQNIYSVIQSSASTSDQIDLNNFEENLNEIIGHEDLIMGGYASINPNNNNHINQNISPLSETTIEQMRRQVMYQREKVEDESRRHHIYHSTRSTRELSTTHHSSGGNSSTLGHNYSSRPISTYYEYESATFQPQGSMRKVSNSPIISVQHNKLHQQQQQQQQHHQPKYPSSNQWNGNFTTNSSTGGSIKNRGPFVTQVTIRETHQNSTGNQPPASKV</sequence>
<feature type="compositionally biased region" description="Polar residues" evidence="5">
    <location>
        <begin position="154"/>
        <end position="168"/>
    </location>
</feature>
<evidence type="ECO:0000259" key="6">
    <source>
        <dbReference type="PROSITE" id="PS50106"/>
    </source>
</evidence>
<dbReference type="Gene3D" id="2.30.42.10">
    <property type="match status" value="3"/>
</dbReference>
<dbReference type="CDD" id="cd23058">
    <property type="entry name" value="PDZ2_Par3-like"/>
    <property type="match status" value="1"/>
</dbReference>
<feature type="region of interest" description="Disordered" evidence="5">
    <location>
        <begin position="107"/>
        <end position="191"/>
    </location>
</feature>
<keyword evidence="2" id="KW-0132">Cell division</keyword>
<dbReference type="GO" id="GO:0005912">
    <property type="term" value="C:adherens junction"/>
    <property type="evidence" value="ECO:0007669"/>
    <property type="project" value="TreeGrafter"/>
</dbReference>
<feature type="compositionally biased region" description="Basic and acidic residues" evidence="5">
    <location>
        <begin position="428"/>
        <end position="443"/>
    </location>
</feature>
<evidence type="ECO:0000256" key="1">
    <source>
        <dbReference type="ARBA" id="ARBA00005358"/>
    </source>
</evidence>
<feature type="compositionally biased region" description="Polar residues" evidence="5">
    <location>
        <begin position="444"/>
        <end position="453"/>
    </location>
</feature>
<feature type="region of interest" description="Disordered" evidence="5">
    <location>
        <begin position="898"/>
        <end position="917"/>
    </location>
</feature>
<feature type="compositionally biased region" description="Polar residues" evidence="5">
    <location>
        <begin position="1455"/>
        <end position="1474"/>
    </location>
</feature>
<dbReference type="GO" id="GO:0008104">
    <property type="term" value="P:intracellular protein localization"/>
    <property type="evidence" value="ECO:0007669"/>
    <property type="project" value="TreeGrafter"/>
</dbReference>
<dbReference type="VEuPathDB" id="VectorBase:CSON002801"/>
<feature type="domain" description="PDZ" evidence="6">
    <location>
        <begin position="481"/>
        <end position="566"/>
    </location>
</feature>
<feature type="region of interest" description="Disordered" evidence="5">
    <location>
        <begin position="46"/>
        <end position="70"/>
    </location>
</feature>
<gene>
    <name evidence="7" type="primary">CSON002801</name>
</gene>
<dbReference type="Gene3D" id="3.10.20.90">
    <property type="entry name" value="Phosphatidylinositol 3-kinase Catalytic Subunit, Chain A, domain 1"/>
    <property type="match status" value="1"/>
</dbReference>
<dbReference type="GO" id="GO:0043296">
    <property type="term" value="C:apical junction complex"/>
    <property type="evidence" value="ECO:0007669"/>
    <property type="project" value="TreeGrafter"/>
</dbReference>
<dbReference type="GO" id="GO:0030010">
    <property type="term" value="P:establishment of cell polarity"/>
    <property type="evidence" value="ECO:0007669"/>
    <property type="project" value="TreeGrafter"/>
</dbReference>
<dbReference type="PANTHER" id="PTHR16484">
    <property type="entry name" value="PARTITIONING DEFECTIVE 3 RELATED"/>
    <property type="match status" value="1"/>
</dbReference>
<dbReference type="InterPro" id="IPR021922">
    <property type="entry name" value="Par3/HAL_N"/>
</dbReference>
<dbReference type="GO" id="GO:0016324">
    <property type="term" value="C:apical plasma membrane"/>
    <property type="evidence" value="ECO:0007669"/>
    <property type="project" value="TreeGrafter"/>
</dbReference>
<feature type="region of interest" description="Disordered" evidence="5">
    <location>
        <begin position="826"/>
        <end position="866"/>
    </location>
</feature>
<evidence type="ECO:0000313" key="7">
    <source>
        <dbReference type="EMBL" id="SSX30719.1"/>
    </source>
</evidence>
<dbReference type="CDD" id="cd23059">
    <property type="entry name" value="PDZ3_Par3-like"/>
    <property type="match status" value="1"/>
</dbReference>
<keyword evidence="4" id="KW-0131">Cell cycle</keyword>
<feature type="region of interest" description="Disordered" evidence="5">
    <location>
        <begin position="692"/>
        <end position="713"/>
    </location>
</feature>
<feature type="compositionally biased region" description="Polar residues" evidence="5">
    <location>
        <begin position="1109"/>
        <end position="1121"/>
    </location>
</feature>
<feature type="region of interest" description="Disordered" evidence="5">
    <location>
        <begin position="1106"/>
        <end position="1134"/>
    </location>
</feature>
<feature type="compositionally biased region" description="Low complexity" evidence="5">
    <location>
        <begin position="1229"/>
        <end position="1242"/>
    </location>
</feature>
<feature type="compositionally biased region" description="Polar residues" evidence="5">
    <location>
        <begin position="828"/>
        <end position="837"/>
    </location>
</feature>
<accession>A0A336MNK0</accession>
<feature type="region of interest" description="Disordered" evidence="5">
    <location>
        <begin position="964"/>
        <end position="990"/>
    </location>
</feature>
<feature type="domain" description="PDZ" evidence="6">
    <location>
        <begin position="339"/>
        <end position="421"/>
    </location>
</feature>
<feature type="compositionally biased region" description="Low complexity" evidence="5">
    <location>
        <begin position="698"/>
        <end position="713"/>
    </location>
</feature>
<dbReference type="GO" id="GO:0045197">
    <property type="term" value="P:establishment or maintenance of epithelial cell apical/basal polarity"/>
    <property type="evidence" value="ECO:0007669"/>
    <property type="project" value="TreeGrafter"/>
</dbReference>
<dbReference type="PANTHER" id="PTHR16484:SF17">
    <property type="entry name" value="BAZOOKA, ISOFORM B"/>
    <property type="match status" value="1"/>
</dbReference>
<evidence type="ECO:0000256" key="4">
    <source>
        <dbReference type="ARBA" id="ARBA00023306"/>
    </source>
</evidence>
<dbReference type="InterPro" id="IPR001478">
    <property type="entry name" value="PDZ"/>
</dbReference>
<dbReference type="SMART" id="SM00228">
    <property type="entry name" value="PDZ"/>
    <property type="match status" value="3"/>
</dbReference>
<feature type="compositionally biased region" description="Basic and acidic residues" evidence="5">
    <location>
        <begin position="964"/>
        <end position="974"/>
    </location>
</feature>
<dbReference type="GO" id="GO:0007155">
    <property type="term" value="P:cell adhesion"/>
    <property type="evidence" value="ECO:0007669"/>
    <property type="project" value="TreeGrafter"/>
</dbReference>
<name>A0A336MNK0_CULSO</name>
<proteinExistence type="inferred from homology"/>
<feature type="compositionally biased region" description="Low complexity" evidence="5">
    <location>
        <begin position="1387"/>
        <end position="1401"/>
    </location>
</feature>
<dbReference type="InterPro" id="IPR036034">
    <property type="entry name" value="PDZ_sf"/>
</dbReference>
<dbReference type="Pfam" id="PF00595">
    <property type="entry name" value="PDZ"/>
    <property type="match status" value="3"/>
</dbReference>
<dbReference type="PROSITE" id="PS50106">
    <property type="entry name" value="PDZ"/>
    <property type="match status" value="3"/>
</dbReference>
<feature type="region of interest" description="Disordered" evidence="5">
    <location>
        <begin position="1172"/>
        <end position="1246"/>
    </location>
</feature>
<dbReference type="GO" id="GO:0005938">
    <property type="term" value="C:cell cortex"/>
    <property type="evidence" value="ECO:0007669"/>
    <property type="project" value="TreeGrafter"/>
</dbReference>
<feature type="region of interest" description="Disordered" evidence="5">
    <location>
        <begin position="1437"/>
        <end position="1478"/>
    </location>
</feature>
<feature type="compositionally biased region" description="Polar residues" evidence="5">
    <location>
        <begin position="1202"/>
        <end position="1211"/>
    </location>
</feature>
<organism evidence="7">
    <name type="scientific">Culicoides sonorensis</name>
    <name type="common">Biting midge</name>
    <dbReference type="NCBI Taxonomy" id="179676"/>
    <lineage>
        <taxon>Eukaryota</taxon>
        <taxon>Metazoa</taxon>
        <taxon>Ecdysozoa</taxon>
        <taxon>Arthropoda</taxon>
        <taxon>Hexapoda</taxon>
        <taxon>Insecta</taxon>
        <taxon>Pterygota</taxon>
        <taxon>Neoptera</taxon>
        <taxon>Endopterygota</taxon>
        <taxon>Diptera</taxon>
        <taxon>Nematocera</taxon>
        <taxon>Chironomoidea</taxon>
        <taxon>Ceratopogonidae</taxon>
        <taxon>Ceratopogoninae</taxon>
        <taxon>Culicoides</taxon>
        <taxon>Monoculicoides</taxon>
    </lineage>
</organism>
<dbReference type="GO" id="GO:0000226">
    <property type="term" value="P:microtubule cytoskeleton organization"/>
    <property type="evidence" value="ECO:0007669"/>
    <property type="project" value="TreeGrafter"/>
</dbReference>
<feature type="region of interest" description="Disordered" evidence="5">
    <location>
        <begin position="793"/>
        <end position="812"/>
    </location>
</feature>
<evidence type="ECO:0000256" key="3">
    <source>
        <dbReference type="ARBA" id="ARBA00022737"/>
    </source>
</evidence>
<protein>
    <submittedName>
        <fullName evidence="7">CSON002801 protein</fullName>
    </submittedName>
</protein>
<feature type="region of interest" description="Disordered" evidence="5">
    <location>
        <begin position="571"/>
        <end position="659"/>
    </location>
</feature>
<feature type="compositionally biased region" description="Low complexity" evidence="5">
    <location>
        <begin position="52"/>
        <end position="66"/>
    </location>
</feature>